<sequence length="254" mass="29018">MSYDPSVFTSSDIGQLQARDELFELYQSYQAPQNELERSLPLFMRASLLARVLAVQEVFLAGMKTPGCIMDFGTWRGMIPVLCENLRAVYEPMNTQRRIYAFDTFEGYSGFTQEEVQVDNISDGKYSVEENYEVLLGKLLNIHERNNVLGSINGKHKVIRGLADEKIDEVLSQNPGLTLSHVFFDLNCYEPTEKVMRSILPRLNNGGVIALWQFGREEIQAESRVYLELIAEKIKGTLKMCKTYPSLVYFVKES</sequence>
<dbReference type="Proteomes" id="UP000186895">
    <property type="component" value="Unassembled WGS sequence"/>
</dbReference>
<gene>
    <name evidence="1" type="ORF">SAMN05421647_11279</name>
</gene>
<evidence type="ECO:0000313" key="1">
    <source>
        <dbReference type="EMBL" id="SIQ96404.1"/>
    </source>
</evidence>
<keyword evidence="2" id="KW-1185">Reference proteome</keyword>
<dbReference type="Gene3D" id="3.40.50.150">
    <property type="entry name" value="Vaccinia Virus protein VP39"/>
    <property type="match status" value="1"/>
</dbReference>
<dbReference type="STRING" id="49186.SAMN05421647_11279"/>
<dbReference type="AlphaFoldDB" id="A0A1N6X202"/>
<protein>
    <submittedName>
        <fullName evidence="1">Macrocin-O-methyltransferase (TylF)</fullName>
    </submittedName>
</protein>
<keyword evidence="1" id="KW-0808">Transferase</keyword>
<evidence type="ECO:0000313" key="2">
    <source>
        <dbReference type="Proteomes" id="UP000186895"/>
    </source>
</evidence>
<name>A0A1N6X202_9GAMM</name>
<dbReference type="InterPro" id="IPR029063">
    <property type="entry name" value="SAM-dependent_MTases_sf"/>
</dbReference>
<organism evidence="1 2">
    <name type="scientific">Marinobacterium stanieri</name>
    <dbReference type="NCBI Taxonomy" id="49186"/>
    <lineage>
        <taxon>Bacteria</taxon>
        <taxon>Pseudomonadati</taxon>
        <taxon>Pseudomonadota</taxon>
        <taxon>Gammaproteobacteria</taxon>
        <taxon>Oceanospirillales</taxon>
        <taxon>Oceanospirillaceae</taxon>
        <taxon>Marinobacterium</taxon>
    </lineage>
</organism>
<reference evidence="1 2" key="1">
    <citation type="submission" date="2017-01" db="EMBL/GenBank/DDBJ databases">
        <authorList>
            <person name="Mah S.A."/>
            <person name="Swanson W.J."/>
            <person name="Moy G.W."/>
            <person name="Vacquier V.D."/>
        </authorList>
    </citation>
    <scope>NUCLEOTIDE SEQUENCE [LARGE SCALE GENOMIC DNA]</scope>
    <source>
        <strain evidence="1 2">DSM 7027</strain>
    </source>
</reference>
<accession>A0A1N6X202</accession>
<keyword evidence="1" id="KW-0489">Methyltransferase</keyword>
<dbReference type="GO" id="GO:0008168">
    <property type="term" value="F:methyltransferase activity"/>
    <property type="evidence" value="ECO:0007669"/>
    <property type="project" value="UniProtKB-KW"/>
</dbReference>
<dbReference type="GO" id="GO:0032259">
    <property type="term" value="P:methylation"/>
    <property type="evidence" value="ECO:0007669"/>
    <property type="project" value="UniProtKB-KW"/>
</dbReference>
<dbReference type="EMBL" id="FTMN01000012">
    <property type="protein sequence ID" value="SIQ96404.1"/>
    <property type="molecule type" value="Genomic_DNA"/>
</dbReference>
<dbReference type="RefSeq" id="WP_076465863.1">
    <property type="nucleotide sequence ID" value="NZ_FTMN01000012.1"/>
</dbReference>
<dbReference type="InterPro" id="IPR008884">
    <property type="entry name" value="TylF_MeTrfase"/>
</dbReference>
<dbReference type="Pfam" id="PF05711">
    <property type="entry name" value="TylF"/>
    <property type="match status" value="1"/>
</dbReference>
<proteinExistence type="predicted"/>